<evidence type="ECO:0000256" key="3">
    <source>
        <dbReference type="ARBA" id="ARBA00004822"/>
    </source>
</evidence>
<evidence type="ECO:0000256" key="13">
    <source>
        <dbReference type="ARBA" id="ARBA00030669"/>
    </source>
</evidence>
<keyword evidence="21" id="KW-1185">Reference proteome</keyword>
<keyword evidence="11 17" id="KW-0648">Protein biosynthesis</keyword>
<dbReference type="GO" id="GO:0001514">
    <property type="term" value="P:selenocysteine incorporation"/>
    <property type="evidence" value="ECO:0007669"/>
    <property type="project" value="TreeGrafter"/>
</dbReference>
<evidence type="ECO:0000256" key="11">
    <source>
        <dbReference type="ARBA" id="ARBA00022917"/>
    </source>
</evidence>
<dbReference type="Pfam" id="PF05889">
    <property type="entry name" value="SepSecS"/>
    <property type="match status" value="1"/>
</dbReference>
<evidence type="ECO:0000256" key="6">
    <source>
        <dbReference type="ARBA" id="ARBA00021963"/>
    </source>
</evidence>
<evidence type="ECO:0000256" key="1">
    <source>
        <dbReference type="ARBA" id="ARBA00001933"/>
    </source>
</evidence>
<evidence type="ECO:0000256" key="15">
    <source>
        <dbReference type="ARBA" id="ARBA00032693"/>
    </source>
</evidence>
<feature type="binding site" evidence="18">
    <location>
        <position position="96"/>
    </location>
    <ligand>
        <name>substrate</name>
    </ligand>
</feature>
<accession>A0AAX4P9J7</accession>
<dbReference type="EMBL" id="CP151506">
    <property type="protein sequence ID" value="WZN62894.1"/>
    <property type="molecule type" value="Genomic_DNA"/>
</dbReference>
<dbReference type="GO" id="GO:0001717">
    <property type="term" value="P:conversion of seryl-tRNAsec to selenocys-tRNAsec"/>
    <property type="evidence" value="ECO:0007669"/>
    <property type="project" value="UniProtKB-UniRule"/>
</dbReference>
<dbReference type="GO" id="GO:0098621">
    <property type="term" value="F:O-phosphoseryl-tRNA(Sec) selenium transferase activity"/>
    <property type="evidence" value="ECO:0007669"/>
    <property type="project" value="UniProtKB-EC"/>
</dbReference>
<dbReference type="SUPFAM" id="SSF53383">
    <property type="entry name" value="PLP-dependent transferases"/>
    <property type="match status" value="1"/>
</dbReference>
<protein>
    <recommendedName>
        <fullName evidence="6 17">O-phosphoseryl-tRNA(Sec) selenium transferase</fullName>
        <ecNumber evidence="5 17">2.9.1.2</ecNumber>
    </recommendedName>
    <alternativeName>
        <fullName evidence="13 17">Selenocysteine synthase</fullName>
    </alternativeName>
    <alternativeName>
        <fullName evidence="14 17">Selenocysteinyl-tRNA(Sec) synthase</fullName>
    </alternativeName>
    <alternativeName>
        <fullName evidence="15 17">Sep-tRNA:Sec-tRNA synthase</fullName>
    </alternativeName>
</protein>
<dbReference type="GO" id="GO:0005737">
    <property type="term" value="C:cytoplasm"/>
    <property type="evidence" value="ECO:0007669"/>
    <property type="project" value="UniProtKB-SubCell"/>
</dbReference>
<comment type="catalytic activity">
    <reaction evidence="16 17">
        <text>O-phospho-L-seryl-tRNA(Sec) + selenophosphate + H2O = L-selenocysteinyl-tRNA(Sec) + 2 phosphate</text>
        <dbReference type="Rhea" id="RHEA:25041"/>
        <dbReference type="Rhea" id="RHEA-COMP:9743"/>
        <dbReference type="Rhea" id="RHEA-COMP:9947"/>
        <dbReference type="ChEBI" id="CHEBI:15377"/>
        <dbReference type="ChEBI" id="CHEBI:16144"/>
        <dbReference type="ChEBI" id="CHEBI:43474"/>
        <dbReference type="ChEBI" id="CHEBI:78551"/>
        <dbReference type="ChEBI" id="CHEBI:78573"/>
        <dbReference type="EC" id="2.9.1.2"/>
    </reaction>
</comment>
<evidence type="ECO:0000256" key="17">
    <source>
        <dbReference type="PIRNR" id="PIRNR017689"/>
    </source>
</evidence>
<dbReference type="AlphaFoldDB" id="A0AAX4P9J7"/>
<evidence type="ECO:0000313" key="21">
    <source>
        <dbReference type="Proteomes" id="UP001472866"/>
    </source>
</evidence>
<dbReference type="Proteomes" id="UP001472866">
    <property type="component" value="Chromosome 06"/>
</dbReference>
<evidence type="ECO:0000256" key="4">
    <source>
        <dbReference type="ARBA" id="ARBA00007037"/>
    </source>
</evidence>
<dbReference type="EC" id="2.9.1.2" evidence="5 17"/>
<comment type="similarity">
    <text evidence="4 17">Belongs to the SepSecS family.</text>
</comment>
<feature type="binding site" evidence="18">
    <location>
        <position position="74"/>
    </location>
    <ligand>
        <name>pyridoxal 5'-phosphate</name>
        <dbReference type="ChEBI" id="CHEBI:597326"/>
    </ligand>
</feature>
<keyword evidence="9 17" id="KW-0694">RNA-binding</keyword>
<comment type="subcellular location">
    <subcellularLocation>
        <location evidence="17">Cytoplasm</location>
    </subcellularLocation>
</comment>
<feature type="binding site" evidence="18">
    <location>
        <position position="104"/>
    </location>
    <ligand>
        <name>substrate</name>
    </ligand>
</feature>
<dbReference type="InterPro" id="IPR015421">
    <property type="entry name" value="PyrdxlP-dep_Trfase_major"/>
</dbReference>
<evidence type="ECO:0000256" key="18">
    <source>
        <dbReference type="PIRSR" id="PIRSR017689-1"/>
    </source>
</evidence>
<feature type="binding site" evidence="18">
    <location>
        <position position="314"/>
    </location>
    <ligand>
        <name>substrate</name>
    </ligand>
</feature>
<feature type="site" description="May act as a substrate filter by repelling compounds with a negatively charged alpha-carboxylate" evidence="19">
    <location>
        <position position="73"/>
    </location>
</feature>
<evidence type="ECO:0000313" key="20">
    <source>
        <dbReference type="EMBL" id="WZN62894.1"/>
    </source>
</evidence>
<evidence type="ECO:0000256" key="12">
    <source>
        <dbReference type="ARBA" id="ARBA00023266"/>
    </source>
</evidence>
<evidence type="ECO:0000256" key="2">
    <source>
        <dbReference type="ARBA" id="ARBA00002552"/>
    </source>
</evidence>
<dbReference type="Gene3D" id="3.40.640.10">
    <property type="entry name" value="Type I PLP-dependent aspartate aminotransferase-like (Major domain)"/>
    <property type="match status" value="1"/>
</dbReference>
<dbReference type="PANTHER" id="PTHR12944:SF2">
    <property type="entry name" value="O-PHOSPHOSERYL-TRNA(SEC) SELENIUM TRANSFERASE"/>
    <property type="match status" value="1"/>
</dbReference>
<keyword evidence="7 17" id="KW-0820">tRNA-binding</keyword>
<feature type="binding site" evidence="18">
    <location>
        <position position="403"/>
    </location>
    <ligand>
        <name>tRNA</name>
        <dbReference type="ChEBI" id="CHEBI:17843"/>
    </ligand>
</feature>
<evidence type="ECO:0000256" key="5">
    <source>
        <dbReference type="ARBA" id="ARBA00012464"/>
    </source>
</evidence>
<proteinExistence type="inferred from homology"/>
<evidence type="ECO:0000256" key="10">
    <source>
        <dbReference type="ARBA" id="ARBA00022898"/>
    </source>
</evidence>
<dbReference type="PIRSF" id="PIRSF017689">
    <property type="entry name" value="SepSecS"/>
    <property type="match status" value="1"/>
</dbReference>
<comment type="function">
    <text evidence="2 17">Converts O-phosphoseryl-tRNA(Sec) to selenocysteinyl-tRNA(Sec) required for selenoprotein biosynthesis.</text>
</comment>
<evidence type="ECO:0000256" key="14">
    <source>
        <dbReference type="ARBA" id="ARBA00032048"/>
    </source>
</evidence>
<comment type="cofactor">
    <cofactor evidence="1 17 19">
        <name>pyridoxal 5'-phosphate</name>
        <dbReference type="ChEBI" id="CHEBI:597326"/>
    </cofactor>
</comment>
<evidence type="ECO:0000256" key="9">
    <source>
        <dbReference type="ARBA" id="ARBA00022884"/>
    </source>
</evidence>
<comment type="pathway">
    <text evidence="3 17">Aminoacyl-tRNA biosynthesis; selenocysteinyl-tRNA(Sec) biosynthesis; selenocysteinyl-tRNA(Sec) from L-seryl-tRNA(Sec) (archaeal/eukaryal route): step 2/2.</text>
</comment>
<dbReference type="PANTHER" id="PTHR12944">
    <property type="entry name" value="SOLUBLE LIVER ANTIGEN/LIVER PANCREAS ANTIGEN"/>
    <property type="match status" value="1"/>
</dbReference>
<keyword evidence="8 17" id="KW-0808">Transferase</keyword>
<feature type="binding site" evidence="18">
    <location>
        <position position="97"/>
    </location>
    <ligand>
        <name>substrate</name>
    </ligand>
</feature>
<name>A0AAX4P9J7_9CHLO</name>
<keyword evidence="12 17" id="KW-0711">Selenium</keyword>
<evidence type="ECO:0000256" key="8">
    <source>
        <dbReference type="ARBA" id="ARBA00022679"/>
    </source>
</evidence>
<reference evidence="20 21" key="1">
    <citation type="submission" date="2024-03" db="EMBL/GenBank/DDBJ databases">
        <title>Complete genome sequence of the green alga Chloropicon roscoffensis RCC1871.</title>
        <authorList>
            <person name="Lemieux C."/>
            <person name="Pombert J.-F."/>
            <person name="Otis C."/>
            <person name="Turmel M."/>
        </authorList>
    </citation>
    <scope>NUCLEOTIDE SEQUENCE [LARGE SCALE GENOMIC DNA]</scope>
    <source>
        <strain evidence="20 21">RCC1871</strain>
    </source>
</reference>
<gene>
    <name evidence="20" type="ORF">HKI87_06g44390</name>
</gene>
<feature type="modified residue" description="N6-(pyridoxal phosphate)lysine" evidence="19">
    <location>
        <position position="283"/>
    </location>
</feature>
<feature type="binding site" evidence="18">
    <location>
        <position position="270"/>
    </location>
    <ligand>
        <name>tRNA</name>
        <dbReference type="ChEBI" id="CHEBI:17843"/>
    </ligand>
</feature>
<keyword evidence="10 17" id="KW-0663">Pyridoxal phosphate</keyword>
<dbReference type="InterPro" id="IPR019872">
    <property type="entry name" value="Sec-tRNA_Se_transferase"/>
</dbReference>
<evidence type="ECO:0000256" key="19">
    <source>
        <dbReference type="PIRSR" id="PIRSR017689-50"/>
    </source>
</evidence>
<organism evidence="20 21">
    <name type="scientific">Chloropicon roscoffensis</name>
    <dbReference type="NCBI Taxonomy" id="1461544"/>
    <lineage>
        <taxon>Eukaryota</taxon>
        <taxon>Viridiplantae</taxon>
        <taxon>Chlorophyta</taxon>
        <taxon>Chloropicophyceae</taxon>
        <taxon>Chloropicales</taxon>
        <taxon>Chloropicaceae</taxon>
        <taxon>Chloropicon</taxon>
    </lineage>
</organism>
<evidence type="ECO:0000256" key="16">
    <source>
        <dbReference type="ARBA" id="ARBA00048808"/>
    </source>
</evidence>
<sequence>MEGWLGQASGLVPGNYLSQGTQAAASRRKLFKSLLSNRKLPQEPWAEETVLLFIRELSELDSNNFVQNAGVGEREGRVLSRLVRDRHFGLSHGIGRSGDISAVQPKAAGSSLLCKVCNFLVKDALRVAGLLDVGYVTTVPVATGMALTLVLQALRRRNPKGKYVVWPRIDQKTCLKCVYAANAEALVVESDTEGDQLVTDVDAVESLVSGERAEEILCVLTTTSCFAPRAADAVVEISKLCQRKGVAHVVNNAYGVQSAELCASLTSAFRKGRVDAVVQSTDKNFLVPVGGAVVCAPKGRDGIPTEVDRTYPGRASMSPLLDVAITLLSLGSQGWADLLTQREELFGYLKAQVSSFASQRGERVLHTPGNPISVAMTLDGLRDGPCGGSDEKTRFLGSMLFQRCISGARVFAPGKSQRICGHDFANYGSHHPAYPHAYLNAAAAIGMTRQDVDVFLQKLAACWEKMGGTKDREKGEGAGAPSA</sequence>
<dbReference type="InterPro" id="IPR015424">
    <property type="entry name" value="PyrdxlP-dep_Trfase"/>
</dbReference>
<evidence type="ECO:0000256" key="7">
    <source>
        <dbReference type="ARBA" id="ARBA00022555"/>
    </source>
</evidence>
<dbReference type="InterPro" id="IPR008829">
    <property type="entry name" value="SepSecS/SepCysS"/>
</dbReference>
<keyword evidence="17" id="KW-0963">Cytoplasm</keyword>
<dbReference type="NCBIfam" id="TIGR03531">
    <property type="entry name" value="selenium_SpcS"/>
    <property type="match status" value="1"/>
</dbReference>
<dbReference type="GO" id="GO:0000049">
    <property type="term" value="F:tRNA binding"/>
    <property type="evidence" value="ECO:0007669"/>
    <property type="project" value="UniProtKB-UniRule"/>
</dbReference>